<sequence length="55" mass="6323">MGIDAVLFTDISAFRFDDFFDSIKDPAEIKQQFNKLINMIVLMQPQQAKLMAKIS</sequence>
<dbReference type="EMBL" id="JH930475">
    <property type="protein sequence ID" value="EKM52629.1"/>
    <property type="molecule type" value="Genomic_DNA"/>
</dbReference>
<dbReference type="AlphaFoldDB" id="K5W150"/>
<dbReference type="GeneID" id="18911349"/>
<evidence type="ECO:0000313" key="1">
    <source>
        <dbReference type="EMBL" id="EKM52629.1"/>
    </source>
</evidence>
<keyword evidence="2" id="KW-1185">Reference proteome</keyword>
<dbReference type="KEGG" id="pco:PHACADRAFT_198675"/>
<accession>K5W150</accession>
<dbReference type="HOGENOM" id="CLU_3033128_0_0_1"/>
<proteinExistence type="predicted"/>
<dbReference type="InParanoid" id="K5W150"/>
<dbReference type="Proteomes" id="UP000008370">
    <property type="component" value="Unassembled WGS sequence"/>
</dbReference>
<dbReference type="RefSeq" id="XP_007398970.1">
    <property type="nucleotide sequence ID" value="XM_007398908.1"/>
</dbReference>
<evidence type="ECO:0000313" key="2">
    <source>
        <dbReference type="Proteomes" id="UP000008370"/>
    </source>
</evidence>
<organism evidence="1 2">
    <name type="scientific">Phanerochaete carnosa (strain HHB-10118-sp)</name>
    <name type="common">White-rot fungus</name>
    <name type="synonym">Peniophora carnosa</name>
    <dbReference type="NCBI Taxonomy" id="650164"/>
    <lineage>
        <taxon>Eukaryota</taxon>
        <taxon>Fungi</taxon>
        <taxon>Dikarya</taxon>
        <taxon>Basidiomycota</taxon>
        <taxon>Agaricomycotina</taxon>
        <taxon>Agaricomycetes</taxon>
        <taxon>Polyporales</taxon>
        <taxon>Phanerochaetaceae</taxon>
        <taxon>Phanerochaete</taxon>
    </lineage>
</organism>
<gene>
    <name evidence="1" type="ORF">PHACADRAFT_198675</name>
</gene>
<reference evidence="1 2" key="1">
    <citation type="journal article" date="2012" name="BMC Genomics">
        <title>Comparative genomics of the white-rot fungi, Phanerochaete carnosa and P. chrysosporium, to elucidate the genetic basis of the distinct wood types they colonize.</title>
        <authorList>
            <person name="Suzuki H."/>
            <person name="MacDonald J."/>
            <person name="Syed K."/>
            <person name="Salamov A."/>
            <person name="Hori C."/>
            <person name="Aerts A."/>
            <person name="Henrissat B."/>
            <person name="Wiebenga A."/>
            <person name="vanKuyk P.A."/>
            <person name="Barry K."/>
            <person name="Lindquist E."/>
            <person name="LaButti K."/>
            <person name="Lapidus A."/>
            <person name="Lucas S."/>
            <person name="Coutinho P."/>
            <person name="Gong Y."/>
            <person name="Samejima M."/>
            <person name="Mahadevan R."/>
            <person name="Abou-Zaid M."/>
            <person name="de Vries R.P."/>
            <person name="Igarashi K."/>
            <person name="Yadav J.S."/>
            <person name="Grigoriev I.V."/>
            <person name="Master E.R."/>
        </authorList>
    </citation>
    <scope>NUCLEOTIDE SEQUENCE [LARGE SCALE GENOMIC DNA]</scope>
    <source>
        <strain evidence="1 2">HHB-10118-sp</strain>
    </source>
</reference>
<protein>
    <submittedName>
        <fullName evidence="1">Uncharacterized protein</fullName>
    </submittedName>
</protein>
<name>K5W150_PHACS</name>